<evidence type="ECO:0000256" key="1">
    <source>
        <dbReference type="ARBA" id="ARBA00022490"/>
    </source>
</evidence>
<dbReference type="InterPro" id="IPR000397">
    <property type="entry name" value="Heat_shock_Hsp33"/>
</dbReference>
<dbReference type="RefSeq" id="WP_242653324.1">
    <property type="nucleotide sequence ID" value="NZ_FOZG01000001.1"/>
</dbReference>
<keyword evidence="7" id="KW-1185">Reference proteome</keyword>
<name>A0A1I6JY82_9SPHN</name>
<dbReference type="PANTHER" id="PTHR30111">
    <property type="entry name" value="33 KDA CHAPERONIN"/>
    <property type="match status" value="1"/>
</dbReference>
<keyword evidence="3" id="KW-1015">Disulfide bond</keyword>
<dbReference type="SUPFAM" id="SSF118352">
    <property type="entry name" value="HSP33 redox switch-like"/>
    <property type="match status" value="1"/>
</dbReference>
<evidence type="ECO:0000313" key="6">
    <source>
        <dbReference type="EMBL" id="SFR83939.1"/>
    </source>
</evidence>
<evidence type="ECO:0000313" key="7">
    <source>
        <dbReference type="Proteomes" id="UP000198824"/>
    </source>
</evidence>
<evidence type="ECO:0000256" key="2">
    <source>
        <dbReference type="ARBA" id="ARBA00022833"/>
    </source>
</evidence>
<dbReference type="GO" id="GO:0051082">
    <property type="term" value="F:unfolded protein binding"/>
    <property type="evidence" value="ECO:0007669"/>
    <property type="project" value="InterPro"/>
</dbReference>
<dbReference type="PIRSF" id="PIRSF005261">
    <property type="entry name" value="Heat_shock_Hsp33"/>
    <property type="match status" value="1"/>
</dbReference>
<dbReference type="GO" id="GO:0042026">
    <property type="term" value="P:protein refolding"/>
    <property type="evidence" value="ECO:0007669"/>
    <property type="project" value="TreeGrafter"/>
</dbReference>
<organism evidence="6 7">
    <name type="scientific">Sphingomonas jatrophae</name>
    <dbReference type="NCBI Taxonomy" id="1166337"/>
    <lineage>
        <taxon>Bacteria</taxon>
        <taxon>Pseudomonadati</taxon>
        <taxon>Pseudomonadota</taxon>
        <taxon>Alphaproteobacteria</taxon>
        <taxon>Sphingomonadales</taxon>
        <taxon>Sphingomonadaceae</taxon>
        <taxon>Sphingomonas</taxon>
    </lineage>
</organism>
<keyword evidence="4" id="KW-0143">Chaperone</keyword>
<sequence length="312" mass="33675">MADGLGRVDGNGEGVAFAGEVDSALGFLIPSLHVRGRAVRLSSVLDQILAHHDYPPALERVLAEALTVTALLGSTLKDEAGQLTLQAQTENGAVDLLVCDYRAGVMRGYVRHDPERLGSLPADPILADLFGTGYLAITFDLATTGERYQGIVPLEGASLAEAVESYFAQSEQLPSLVRVGLAGARGAHVAGGLLVQHLPEGEEGRERLHTRLDHPEWEAAAALAQTVRGGELSDPALPLDGLIWRLFNEQEVRVLPAVPLSHRCRCDPEHFAQVLARFPEEERAEMADEAGDILVDCEFCASTYRIPLTRFD</sequence>
<accession>A0A1I6JY82</accession>
<reference evidence="6 7" key="1">
    <citation type="submission" date="2016-10" db="EMBL/GenBank/DDBJ databases">
        <authorList>
            <person name="de Groot N.N."/>
        </authorList>
    </citation>
    <scope>NUCLEOTIDE SEQUENCE [LARGE SCALE GENOMIC DNA]</scope>
    <source>
        <strain evidence="6 7">S5-249</strain>
    </source>
</reference>
<dbReference type="Gene3D" id="1.10.287.480">
    <property type="entry name" value="helix hairpin bin"/>
    <property type="match status" value="1"/>
</dbReference>
<evidence type="ECO:0000256" key="3">
    <source>
        <dbReference type="ARBA" id="ARBA00023157"/>
    </source>
</evidence>
<dbReference type="GO" id="GO:0044183">
    <property type="term" value="F:protein folding chaperone"/>
    <property type="evidence" value="ECO:0007669"/>
    <property type="project" value="TreeGrafter"/>
</dbReference>
<proteinExistence type="predicted"/>
<gene>
    <name evidence="6" type="ORF">SAMN05192580_1070</name>
</gene>
<dbReference type="PANTHER" id="PTHR30111:SF1">
    <property type="entry name" value="33 KDA CHAPERONIN"/>
    <property type="match status" value="1"/>
</dbReference>
<dbReference type="Pfam" id="PF01430">
    <property type="entry name" value="HSP33"/>
    <property type="match status" value="1"/>
</dbReference>
<keyword evidence="5" id="KW-0676">Redox-active center</keyword>
<dbReference type="InterPro" id="IPR016153">
    <property type="entry name" value="Heat_shock_Hsp33_N"/>
</dbReference>
<evidence type="ECO:0000256" key="4">
    <source>
        <dbReference type="ARBA" id="ARBA00023186"/>
    </source>
</evidence>
<evidence type="ECO:0000256" key="5">
    <source>
        <dbReference type="ARBA" id="ARBA00023284"/>
    </source>
</evidence>
<dbReference type="Proteomes" id="UP000198824">
    <property type="component" value="Unassembled WGS sequence"/>
</dbReference>
<dbReference type="EMBL" id="FOZG01000001">
    <property type="protein sequence ID" value="SFR83939.1"/>
    <property type="molecule type" value="Genomic_DNA"/>
</dbReference>
<protein>
    <submittedName>
        <fullName evidence="6">Molecular chaperone Hsp33</fullName>
    </submittedName>
</protein>
<dbReference type="InterPro" id="IPR023212">
    <property type="entry name" value="Hsp33_helix_hairpin_bin_dom_sf"/>
</dbReference>
<keyword evidence="2" id="KW-0862">Zinc</keyword>
<dbReference type="CDD" id="cd00498">
    <property type="entry name" value="Hsp33"/>
    <property type="match status" value="1"/>
</dbReference>
<dbReference type="AlphaFoldDB" id="A0A1I6JY82"/>
<dbReference type="GO" id="GO:0005737">
    <property type="term" value="C:cytoplasm"/>
    <property type="evidence" value="ECO:0007669"/>
    <property type="project" value="InterPro"/>
</dbReference>
<dbReference type="SUPFAM" id="SSF64397">
    <property type="entry name" value="Hsp33 domain"/>
    <property type="match status" value="1"/>
</dbReference>
<dbReference type="InterPro" id="IPR016154">
    <property type="entry name" value="Heat_shock_Hsp33_C"/>
</dbReference>
<dbReference type="Gene3D" id="3.55.30.10">
    <property type="entry name" value="Hsp33 domain"/>
    <property type="match status" value="1"/>
</dbReference>
<keyword evidence="1" id="KW-0963">Cytoplasm</keyword>
<dbReference type="STRING" id="1166337.SAMN05192580_1070"/>
<dbReference type="Gene3D" id="3.90.1280.10">
    <property type="entry name" value="HSP33 redox switch-like"/>
    <property type="match status" value="1"/>
</dbReference>